<proteinExistence type="predicted"/>
<dbReference type="Pfam" id="PF16448">
    <property type="entry name" value="LapD_MoxY_N"/>
    <property type="match status" value="1"/>
</dbReference>
<dbReference type="InterPro" id="IPR032244">
    <property type="entry name" value="LapD_MoxY_N"/>
</dbReference>
<sequence>MTLYKKLVVGMVTVFILLMASVFVIEFNTTRTSLEQQQRSEVNNTINTVGLALAPYLKDKDKVAVESVINALFDGSTYSVVRLTALDSDYQIVRSYPVKPSTVPQWFIDMNLF</sequence>
<dbReference type="Gene3D" id="3.30.110.200">
    <property type="match status" value="1"/>
</dbReference>
<evidence type="ECO:0000259" key="2">
    <source>
        <dbReference type="Pfam" id="PF16448"/>
    </source>
</evidence>
<feature type="transmembrane region" description="Helical" evidence="1">
    <location>
        <begin position="7"/>
        <end position="25"/>
    </location>
</feature>
<keyword evidence="1" id="KW-0812">Transmembrane</keyword>
<dbReference type="Proteomes" id="UP000214596">
    <property type="component" value="Unassembled WGS sequence"/>
</dbReference>
<feature type="non-terminal residue" evidence="3">
    <location>
        <position position="113"/>
    </location>
</feature>
<feature type="domain" description="LapD/MoxY periplasmic" evidence="2">
    <location>
        <begin position="23"/>
        <end position="111"/>
    </location>
</feature>
<evidence type="ECO:0000313" key="4">
    <source>
        <dbReference type="Proteomes" id="UP000214596"/>
    </source>
</evidence>
<comment type="caution">
    <text evidence="3">The sequence shown here is derived from an EMBL/GenBank/DDBJ whole genome shotgun (WGS) entry which is preliminary data.</text>
</comment>
<keyword evidence="1" id="KW-1133">Transmembrane helix</keyword>
<dbReference type="EMBL" id="NIXT01001415">
    <property type="protein sequence ID" value="OXE31244.1"/>
    <property type="molecule type" value="Genomic_DNA"/>
</dbReference>
<gene>
    <name evidence="3" type="ORF">CA163_19100</name>
</gene>
<accession>A0A227JA47</accession>
<protein>
    <submittedName>
        <fullName evidence="3">Diguanylate cyclase</fullName>
    </submittedName>
</protein>
<dbReference type="AlphaFoldDB" id="A0A227JA47"/>
<name>A0A227JA47_VIBPH</name>
<reference evidence="3 4" key="1">
    <citation type="journal article" date="2017" name="Appl. Environ. Microbiol.">
        <title>Parallel evolution of two clades of a major Atlantic endemic Vibrio parahaemolyticus pathogen lineage by independent acquisition of related pathogenicity islands.</title>
        <authorList>
            <person name="Xu F."/>
            <person name="Gonzalez-Escalona N."/>
            <person name="Drees K.P."/>
            <person name="Sebra R.P."/>
            <person name="Cooper V.S."/>
            <person name="Jones S.H."/>
            <person name="Whistler C.A."/>
        </authorList>
    </citation>
    <scope>NUCLEOTIDE SEQUENCE [LARGE SCALE GENOMIC DNA]</scope>
    <source>
        <strain evidence="3 4">MAVP-3</strain>
    </source>
</reference>
<evidence type="ECO:0000256" key="1">
    <source>
        <dbReference type="SAM" id="Phobius"/>
    </source>
</evidence>
<evidence type="ECO:0000313" key="3">
    <source>
        <dbReference type="EMBL" id="OXE31244.1"/>
    </source>
</evidence>
<organism evidence="3 4">
    <name type="scientific">Vibrio parahaemolyticus</name>
    <dbReference type="NCBI Taxonomy" id="670"/>
    <lineage>
        <taxon>Bacteria</taxon>
        <taxon>Pseudomonadati</taxon>
        <taxon>Pseudomonadota</taxon>
        <taxon>Gammaproteobacteria</taxon>
        <taxon>Vibrionales</taxon>
        <taxon>Vibrionaceae</taxon>
        <taxon>Vibrio</taxon>
    </lineage>
</organism>
<keyword evidence="1" id="KW-0472">Membrane</keyword>